<feature type="compositionally biased region" description="Basic and acidic residues" evidence="1">
    <location>
        <begin position="265"/>
        <end position="275"/>
    </location>
</feature>
<gene>
    <name evidence="3" type="ORF">SO802_032169</name>
</gene>
<reference evidence="3 4" key="1">
    <citation type="submission" date="2024-01" db="EMBL/GenBank/DDBJ databases">
        <title>A telomere-to-telomere, gap-free genome of sweet tea (Lithocarpus litseifolius).</title>
        <authorList>
            <person name="Zhou J."/>
        </authorList>
    </citation>
    <scope>NUCLEOTIDE SEQUENCE [LARGE SCALE GENOMIC DNA]</scope>
    <source>
        <strain evidence="3">Zhou-2022a</strain>
        <tissue evidence="3">Leaf</tissue>
    </source>
</reference>
<evidence type="ECO:0000259" key="2">
    <source>
        <dbReference type="Pfam" id="PF14392"/>
    </source>
</evidence>
<dbReference type="PANTHER" id="PTHR31286:SF167">
    <property type="entry name" value="OS09G0268800 PROTEIN"/>
    <property type="match status" value="1"/>
</dbReference>
<dbReference type="AlphaFoldDB" id="A0AAW2BNJ4"/>
<organism evidence="3 4">
    <name type="scientific">Lithocarpus litseifolius</name>
    <dbReference type="NCBI Taxonomy" id="425828"/>
    <lineage>
        <taxon>Eukaryota</taxon>
        <taxon>Viridiplantae</taxon>
        <taxon>Streptophyta</taxon>
        <taxon>Embryophyta</taxon>
        <taxon>Tracheophyta</taxon>
        <taxon>Spermatophyta</taxon>
        <taxon>Magnoliopsida</taxon>
        <taxon>eudicotyledons</taxon>
        <taxon>Gunneridae</taxon>
        <taxon>Pentapetalae</taxon>
        <taxon>rosids</taxon>
        <taxon>fabids</taxon>
        <taxon>Fagales</taxon>
        <taxon>Fagaceae</taxon>
        <taxon>Lithocarpus</taxon>
    </lineage>
</organism>
<feature type="region of interest" description="Disordered" evidence="1">
    <location>
        <begin position="240"/>
        <end position="339"/>
    </location>
</feature>
<evidence type="ECO:0000313" key="3">
    <source>
        <dbReference type="EMBL" id="KAK9987218.1"/>
    </source>
</evidence>
<feature type="compositionally biased region" description="Polar residues" evidence="1">
    <location>
        <begin position="286"/>
        <end position="296"/>
    </location>
</feature>
<protein>
    <recommendedName>
        <fullName evidence="2">Zinc knuckle CX2CX4HX4C domain-containing protein</fullName>
    </recommendedName>
</protein>
<feature type="compositionally biased region" description="Basic and acidic residues" evidence="1">
    <location>
        <begin position="243"/>
        <end position="253"/>
    </location>
</feature>
<dbReference type="Pfam" id="PF14392">
    <property type="entry name" value="zf-CCHC_4"/>
    <property type="match status" value="1"/>
</dbReference>
<dbReference type="InterPro" id="IPR040256">
    <property type="entry name" value="At4g02000-like"/>
</dbReference>
<dbReference type="Proteomes" id="UP001459277">
    <property type="component" value="Unassembled WGS sequence"/>
</dbReference>
<feature type="compositionally biased region" description="Basic and acidic residues" evidence="1">
    <location>
        <begin position="309"/>
        <end position="324"/>
    </location>
</feature>
<dbReference type="InterPro" id="IPR025836">
    <property type="entry name" value="Zn_knuckle_CX2CX4HX4C"/>
</dbReference>
<dbReference type="PANTHER" id="PTHR31286">
    <property type="entry name" value="GLYCINE-RICH CELL WALL STRUCTURAL PROTEIN 1.8-LIKE"/>
    <property type="match status" value="1"/>
</dbReference>
<evidence type="ECO:0000313" key="4">
    <source>
        <dbReference type="Proteomes" id="UP001459277"/>
    </source>
</evidence>
<sequence>MSRNASTSNRTMQNKFGSTTTNGLSQVLVDQQLQIYTGHYGGKWVGKKRDFLNMPIYTYESLGRVGHIMVGKLTKLSTDTTTIEFTVAEPPWSTLYKKRCELENEMVPWGYVHEVCRAIRTRETGHIIGSTIGEVLEVDVAETGVQWGKCLRVRVKVDVTKKLVRGKKVTIEGGEGRWVQFKYERLPNFCYHCGLLSHDLKECPEVKNHGGHLELKTLQYGAWLRGEVMRKSIREVAQMDGKGPLDRTTDLDTGRGGNQEMVARVVKDDGAKVSRSEVGGLGNGEGSESTIRLQGSSDKEKMTNVTEEGVQKSEANHERSKASHSEQPPESIFPILGIESQKEKEYRGSVGEEMQWETENSKFQILLLIWAQTKEW</sequence>
<proteinExistence type="predicted"/>
<feature type="domain" description="Zinc knuckle CX2CX4HX4C" evidence="2">
    <location>
        <begin position="157"/>
        <end position="204"/>
    </location>
</feature>
<comment type="caution">
    <text evidence="3">The sequence shown here is derived from an EMBL/GenBank/DDBJ whole genome shotgun (WGS) entry which is preliminary data.</text>
</comment>
<keyword evidence="4" id="KW-1185">Reference proteome</keyword>
<evidence type="ECO:0000256" key="1">
    <source>
        <dbReference type="SAM" id="MobiDB-lite"/>
    </source>
</evidence>
<dbReference type="EMBL" id="JAZDWU010000011">
    <property type="protein sequence ID" value="KAK9987218.1"/>
    <property type="molecule type" value="Genomic_DNA"/>
</dbReference>
<accession>A0AAW2BNJ4</accession>
<name>A0AAW2BNJ4_9ROSI</name>